<dbReference type="AlphaFoldDB" id="G5A5P1"/>
<dbReference type="InParanoid" id="G5A5P1"/>
<sequence>MVLFEPRLQATPRYNTVDYDEFKAFETALALIDEDAAAVPGPPLSTKQLLSTYKKSLVSRRNSLFEAGTDPETSKTWSFWNCTSKQRYYKSKRTSYTVPKEHTRRQKMLRRDAESENQNLREMVEGQTKTIKTLKRMFQKQIVDKMQDDTGDTYSVLKQLSSSV</sequence>
<feature type="coiled-coil region" evidence="1">
    <location>
        <begin position="110"/>
        <end position="137"/>
    </location>
</feature>
<organism evidence="2 3">
    <name type="scientific">Phytophthora sojae (strain P6497)</name>
    <name type="common">Soybean stem and root rot agent</name>
    <name type="synonym">Phytophthora megasperma f. sp. glycines</name>
    <dbReference type="NCBI Taxonomy" id="1094619"/>
    <lineage>
        <taxon>Eukaryota</taxon>
        <taxon>Sar</taxon>
        <taxon>Stramenopiles</taxon>
        <taxon>Oomycota</taxon>
        <taxon>Peronosporomycetes</taxon>
        <taxon>Peronosporales</taxon>
        <taxon>Peronosporaceae</taxon>
        <taxon>Phytophthora</taxon>
    </lineage>
</organism>
<name>G5A5P1_PHYSP</name>
<gene>
    <name evidence="2" type="ORF">PHYSODRAFT_339084</name>
</gene>
<proteinExistence type="predicted"/>
<dbReference type="EMBL" id="JH159160">
    <property type="protein sequence ID" value="EGZ08646.1"/>
    <property type="molecule type" value="Genomic_DNA"/>
</dbReference>
<protein>
    <submittedName>
        <fullName evidence="2">Uncharacterized protein</fullName>
    </submittedName>
</protein>
<keyword evidence="1" id="KW-0175">Coiled coil</keyword>
<dbReference type="RefSeq" id="XP_009535279.1">
    <property type="nucleotide sequence ID" value="XM_009536984.1"/>
</dbReference>
<dbReference type="SMR" id="G5A5P1"/>
<keyword evidence="3" id="KW-1185">Reference proteome</keyword>
<dbReference type="GeneID" id="20647688"/>
<evidence type="ECO:0000256" key="1">
    <source>
        <dbReference type="SAM" id="Coils"/>
    </source>
</evidence>
<dbReference type="Proteomes" id="UP000002640">
    <property type="component" value="Unassembled WGS sequence"/>
</dbReference>
<evidence type="ECO:0000313" key="2">
    <source>
        <dbReference type="EMBL" id="EGZ08646.1"/>
    </source>
</evidence>
<dbReference type="KEGG" id="psoj:PHYSODRAFT_339084"/>
<evidence type="ECO:0000313" key="3">
    <source>
        <dbReference type="Proteomes" id="UP000002640"/>
    </source>
</evidence>
<reference evidence="2 3" key="1">
    <citation type="journal article" date="2006" name="Science">
        <title>Phytophthora genome sequences uncover evolutionary origins and mechanisms of pathogenesis.</title>
        <authorList>
            <person name="Tyler B.M."/>
            <person name="Tripathy S."/>
            <person name="Zhang X."/>
            <person name="Dehal P."/>
            <person name="Jiang R.H."/>
            <person name="Aerts A."/>
            <person name="Arredondo F.D."/>
            <person name="Baxter L."/>
            <person name="Bensasson D."/>
            <person name="Beynon J.L."/>
            <person name="Chapman J."/>
            <person name="Damasceno C.M."/>
            <person name="Dorrance A.E."/>
            <person name="Dou D."/>
            <person name="Dickerman A.W."/>
            <person name="Dubchak I.L."/>
            <person name="Garbelotto M."/>
            <person name="Gijzen M."/>
            <person name="Gordon S.G."/>
            <person name="Govers F."/>
            <person name="Grunwald N.J."/>
            <person name="Huang W."/>
            <person name="Ivors K.L."/>
            <person name="Jones R.W."/>
            <person name="Kamoun S."/>
            <person name="Krampis K."/>
            <person name="Lamour K.H."/>
            <person name="Lee M.K."/>
            <person name="McDonald W.H."/>
            <person name="Medina M."/>
            <person name="Meijer H.J."/>
            <person name="Nordberg E.K."/>
            <person name="Maclean D.J."/>
            <person name="Ospina-Giraldo M.D."/>
            <person name="Morris P.F."/>
            <person name="Phuntumart V."/>
            <person name="Putnam N.H."/>
            <person name="Rash S."/>
            <person name="Rose J.K."/>
            <person name="Sakihama Y."/>
            <person name="Salamov A.A."/>
            <person name="Savidor A."/>
            <person name="Scheuring C.F."/>
            <person name="Smith B.M."/>
            <person name="Sobral B.W."/>
            <person name="Terry A."/>
            <person name="Torto-Alalibo T.A."/>
            <person name="Win J."/>
            <person name="Xu Z."/>
            <person name="Zhang H."/>
            <person name="Grigoriev I.V."/>
            <person name="Rokhsar D.S."/>
            <person name="Boore J.L."/>
        </authorList>
    </citation>
    <scope>NUCLEOTIDE SEQUENCE [LARGE SCALE GENOMIC DNA]</scope>
    <source>
        <strain evidence="2 3">P6497</strain>
    </source>
</reference>
<accession>G5A5P1</accession>